<evidence type="ECO:0000313" key="12">
    <source>
        <dbReference type="Proteomes" id="UP001596492"/>
    </source>
</evidence>
<sequence>MSDTEHKAFEQDIHLDGLDVGDDISDVNWMDALPLIVLVVLVVLVAVQFFTRYVLNDSLGWTEEIASYCLIILSFLGGVSCVRKGKHIFLEFFYRYIPRNKIKALALSSECITALFFYSFSIFTLELSDKTSGQNMVSVDLPKSIIYYVVSAGAFLMGSFSLIRIISLYRASAEDVARDKLDVHI</sequence>
<keyword evidence="3" id="KW-1003">Cell membrane</keyword>
<organism evidence="11 12">
    <name type="scientific">Hirschia litorea</name>
    <dbReference type="NCBI Taxonomy" id="1199156"/>
    <lineage>
        <taxon>Bacteria</taxon>
        <taxon>Pseudomonadati</taxon>
        <taxon>Pseudomonadota</taxon>
        <taxon>Alphaproteobacteria</taxon>
        <taxon>Hyphomonadales</taxon>
        <taxon>Hyphomonadaceae</taxon>
        <taxon>Hirschia</taxon>
    </lineage>
</organism>
<evidence type="ECO:0000256" key="8">
    <source>
        <dbReference type="ARBA" id="ARBA00038436"/>
    </source>
</evidence>
<dbReference type="InterPro" id="IPR055348">
    <property type="entry name" value="DctQ"/>
</dbReference>
<evidence type="ECO:0000256" key="3">
    <source>
        <dbReference type="ARBA" id="ARBA00022475"/>
    </source>
</evidence>
<evidence type="ECO:0000256" key="4">
    <source>
        <dbReference type="ARBA" id="ARBA00022519"/>
    </source>
</evidence>
<evidence type="ECO:0000313" key="11">
    <source>
        <dbReference type="EMBL" id="MFC7292751.1"/>
    </source>
</evidence>
<keyword evidence="7 9" id="KW-0472">Membrane</keyword>
<evidence type="ECO:0000259" key="10">
    <source>
        <dbReference type="Pfam" id="PF04290"/>
    </source>
</evidence>
<keyword evidence="6 9" id="KW-1133">Transmembrane helix</keyword>
<dbReference type="PANTHER" id="PTHR35011:SF11">
    <property type="entry name" value="TRAP TRANSPORTER SMALL PERMEASE PROTEIN"/>
    <property type="match status" value="1"/>
</dbReference>
<comment type="subcellular location">
    <subcellularLocation>
        <location evidence="1 9">Cell inner membrane</location>
        <topology evidence="1 9">Multi-pass membrane protein</topology>
    </subcellularLocation>
</comment>
<dbReference type="PANTHER" id="PTHR35011">
    <property type="entry name" value="2,3-DIKETO-L-GULONATE TRAP TRANSPORTER SMALL PERMEASE PROTEIN YIAM"/>
    <property type="match status" value="1"/>
</dbReference>
<feature type="transmembrane region" description="Helical" evidence="9">
    <location>
        <begin position="104"/>
        <end position="125"/>
    </location>
</feature>
<keyword evidence="4 9" id="KW-0997">Cell inner membrane</keyword>
<keyword evidence="5 9" id="KW-0812">Transmembrane</keyword>
<comment type="function">
    <text evidence="9">Part of the tripartite ATP-independent periplasmic (TRAP) transport system.</text>
</comment>
<evidence type="ECO:0000256" key="6">
    <source>
        <dbReference type="ARBA" id="ARBA00022989"/>
    </source>
</evidence>
<name>A0ABW2IPD0_9PROT</name>
<feature type="domain" description="Tripartite ATP-independent periplasmic transporters DctQ component" evidence="10">
    <location>
        <begin position="41"/>
        <end position="170"/>
    </location>
</feature>
<keyword evidence="2 9" id="KW-0813">Transport</keyword>
<feature type="transmembrane region" description="Helical" evidence="9">
    <location>
        <begin position="32"/>
        <end position="53"/>
    </location>
</feature>
<evidence type="ECO:0000256" key="7">
    <source>
        <dbReference type="ARBA" id="ARBA00023136"/>
    </source>
</evidence>
<dbReference type="Pfam" id="PF04290">
    <property type="entry name" value="DctQ"/>
    <property type="match status" value="1"/>
</dbReference>
<evidence type="ECO:0000256" key="9">
    <source>
        <dbReference type="RuleBase" id="RU369079"/>
    </source>
</evidence>
<proteinExistence type="inferred from homology"/>
<dbReference type="RefSeq" id="WP_382168441.1">
    <property type="nucleotide sequence ID" value="NZ_JBHTBR010000005.1"/>
</dbReference>
<feature type="transmembrane region" description="Helical" evidence="9">
    <location>
        <begin position="145"/>
        <end position="163"/>
    </location>
</feature>
<dbReference type="Proteomes" id="UP001596492">
    <property type="component" value="Unassembled WGS sequence"/>
</dbReference>
<keyword evidence="12" id="KW-1185">Reference proteome</keyword>
<evidence type="ECO:0000256" key="1">
    <source>
        <dbReference type="ARBA" id="ARBA00004429"/>
    </source>
</evidence>
<evidence type="ECO:0000256" key="2">
    <source>
        <dbReference type="ARBA" id="ARBA00022448"/>
    </source>
</evidence>
<reference evidence="12" key="1">
    <citation type="journal article" date="2019" name="Int. J. Syst. Evol. Microbiol.">
        <title>The Global Catalogue of Microorganisms (GCM) 10K type strain sequencing project: providing services to taxonomists for standard genome sequencing and annotation.</title>
        <authorList>
            <consortium name="The Broad Institute Genomics Platform"/>
            <consortium name="The Broad Institute Genome Sequencing Center for Infectious Disease"/>
            <person name="Wu L."/>
            <person name="Ma J."/>
        </authorList>
    </citation>
    <scope>NUCLEOTIDE SEQUENCE [LARGE SCALE GENOMIC DNA]</scope>
    <source>
        <strain evidence="12">CCUG 51308</strain>
    </source>
</reference>
<evidence type="ECO:0000256" key="5">
    <source>
        <dbReference type="ARBA" id="ARBA00022692"/>
    </source>
</evidence>
<dbReference type="InterPro" id="IPR007387">
    <property type="entry name" value="TRAP_DctQ"/>
</dbReference>
<comment type="subunit">
    <text evidence="9">The complex comprises the extracytoplasmic solute receptor protein and the two transmembrane proteins.</text>
</comment>
<accession>A0ABW2IPD0</accession>
<gene>
    <name evidence="11" type="ORF">ACFQS8_14055</name>
</gene>
<protein>
    <recommendedName>
        <fullName evidence="9">TRAP transporter small permease protein</fullName>
    </recommendedName>
</protein>
<comment type="caution">
    <text evidence="11">The sequence shown here is derived from an EMBL/GenBank/DDBJ whole genome shotgun (WGS) entry which is preliminary data.</text>
</comment>
<comment type="similarity">
    <text evidence="8 9">Belongs to the TRAP transporter small permease family.</text>
</comment>
<dbReference type="EMBL" id="JBHTBR010000005">
    <property type="protein sequence ID" value="MFC7292751.1"/>
    <property type="molecule type" value="Genomic_DNA"/>
</dbReference>
<feature type="transmembrane region" description="Helical" evidence="9">
    <location>
        <begin position="65"/>
        <end position="83"/>
    </location>
</feature>